<dbReference type="AlphaFoldDB" id="A0AAE1CHY5"/>
<dbReference type="InterPro" id="IPR015413">
    <property type="entry name" value="Methionyl/Leucyl_tRNA_Synth"/>
</dbReference>
<evidence type="ECO:0000256" key="5">
    <source>
        <dbReference type="ARBA" id="ARBA00022598"/>
    </source>
</evidence>
<feature type="compositionally biased region" description="Basic residues" evidence="13">
    <location>
        <begin position="588"/>
        <end position="597"/>
    </location>
</feature>
<dbReference type="Proteomes" id="UP001270362">
    <property type="component" value="Unassembled WGS sequence"/>
</dbReference>
<evidence type="ECO:0000256" key="6">
    <source>
        <dbReference type="ARBA" id="ARBA00022741"/>
    </source>
</evidence>
<proteinExistence type="inferred from homology"/>
<evidence type="ECO:0000256" key="10">
    <source>
        <dbReference type="ARBA" id="ARBA00030904"/>
    </source>
</evidence>
<dbReference type="InterPro" id="IPR023458">
    <property type="entry name" value="Met-tRNA_ligase_1"/>
</dbReference>
<dbReference type="InterPro" id="IPR041872">
    <property type="entry name" value="Anticodon_Met"/>
</dbReference>
<organism evidence="16 17">
    <name type="scientific">Podospora appendiculata</name>
    <dbReference type="NCBI Taxonomy" id="314037"/>
    <lineage>
        <taxon>Eukaryota</taxon>
        <taxon>Fungi</taxon>
        <taxon>Dikarya</taxon>
        <taxon>Ascomycota</taxon>
        <taxon>Pezizomycotina</taxon>
        <taxon>Sordariomycetes</taxon>
        <taxon>Sordariomycetidae</taxon>
        <taxon>Sordariales</taxon>
        <taxon>Podosporaceae</taxon>
        <taxon>Podospora</taxon>
    </lineage>
</organism>
<evidence type="ECO:0000256" key="1">
    <source>
        <dbReference type="ARBA" id="ARBA00004496"/>
    </source>
</evidence>
<dbReference type="PROSITE" id="PS00178">
    <property type="entry name" value="AA_TRNA_LIGASE_I"/>
    <property type="match status" value="1"/>
</dbReference>
<evidence type="ECO:0000259" key="15">
    <source>
        <dbReference type="Pfam" id="PF19303"/>
    </source>
</evidence>
<dbReference type="CDD" id="cd00814">
    <property type="entry name" value="MetRS_core"/>
    <property type="match status" value="1"/>
</dbReference>
<dbReference type="GO" id="GO:0006431">
    <property type="term" value="P:methionyl-tRNA aminoacylation"/>
    <property type="evidence" value="ECO:0007669"/>
    <property type="project" value="InterPro"/>
</dbReference>
<gene>
    <name evidence="16" type="ORF">B0T22DRAFT_90011</name>
</gene>
<dbReference type="FunFam" id="2.20.28.20:FF:000001">
    <property type="entry name" value="Methionine--tRNA ligase"/>
    <property type="match status" value="1"/>
</dbReference>
<dbReference type="InterPro" id="IPR033911">
    <property type="entry name" value="MetRS_core"/>
</dbReference>
<dbReference type="EMBL" id="JAULSO010000001">
    <property type="protein sequence ID" value="KAK3695020.1"/>
    <property type="molecule type" value="Genomic_DNA"/>
</dbReference>
<feature type="compositionally biased region" description="Basic and acidic residues" evidence="13">
    <location>
        <begin position="682"/>
        <end position="709"/>
    </location>
</feature>
<evidence type="ECO:0000259" key="14">
    <source>
        <dbReference type="Pfam" id="PF09334"/>
    </source>
</evidence>
<evidence type="ECO:0000256" key="13">
    <source>
        <dbReference type="SAM" id="MobiDB-lite"/>
    </source>
</evidence>
<dbReference type="InterPro" id="IPR001412">
    <property type="entry name" value="aa-tRNA-synth_I_CS"/>
</dbReference>
<comment type="catalytic activity">
    <reaction evidence="11">
        <text>tRNA(Met) + L-methionine + ATP = L-methionyl-tRNA(Met) + AMP + diphosphate</text>
        <dbReference type="Rhea" id="RHEA:13481"/>
        <dbReference type="Rhea" id="RHEA-COMP:9667"/>
        <dbReference type="Rhea" id="RHEA-COMP:9698"/>
        <dbReference type="ChEBI" id="CHEBI:30616"/>
        <dbReference type="ChEBI" id="CHEBI:33019"/>
        <dbReference type="ChEBI" id="CHEBI:57844"/>
        <dbReference type="ChEBI" id="CHEBI:78442"/>
        <dbReference type="ChEBI" id="CHEBI:78530"/>
        <dbReference type="ChEBI" id="CHEBI:456215"/>
        <dbReference type="EC" id="6.1.1.10"/>
    </reaction>
</comment>
<dbReference type="PANTHER" id="PTHR45765">
    <property type="entry name" value="METHIONINE--TRNA LIGASE"/>
    <property type="match status" value="1"/>
</dbReference>
<evidence type="ECO:0000313" key="16">
    <source>
        <dbReference type="EMBL" id="KAK3695020.1"/>
    </source>
</evidence>
<dbReference type="SUPFAM" id="SSF47323">
    <property type="entry name" value="Anticodon-binding domain of a subclass of class I aminoacyl-tRNA synthetases"/>
    <property type="match status" value="1"/>
</dbReference>
<dbReference type="SUPFAM" id="SSF52374">
    <property type="entry name" value="Nucleotidylyl transferase"/>
    <property type="match status" value="1"/>
</dbReference>
<dbReference type="Gene3D" id="2.20.28.20">
    <property type="entry name" value="Methionyl-tRNA synthetase, Zn-domain"/>
    <property type="match status" value="1"/>
</dbReference>
<keyword evidence="4" id="KW-0963">Cytoplasm</keyword>
<dbReference type="GO" id="GO:0004825">
    <property type="term" value="F:methionine-tRNA ligase activity"/>
    <property type="evidence" value="ECO:0007669"/>
    <property type="project" value="UniProtKB-EC"/>
</dbReference>
<protein>
    <recommendedName>
        <fullName evidence="3">methionine--tRNA ligase</fullName>
        <ecNumber evidence="3">6.1.1.10</ecNumber>
    </recommendedName>
    <alternativeName>
        <fullName evidence="10">Methionyl-tRNA synthetase</fullName>
    </alternativeName>
</protein>
<keyword evidence="7 12" id="KW-0067">ATP-binding</keyword>
<dbReference type="GO" id="GO:0005829">
    <property type="term" value="C:cytosol"/>
    <property type="evidence" value="ECO:0007669"/>
    <property type="project" value="TreeGrafter"/>
</dbReference>
<dbReference type="EC" id="6.1.1.10" evidence="3"/>
<evidence type="ECO:0000256" key="12">
    <source>
        <dbReference type="RuleBase" id="RU363039"/>
    </source>
</evidence>
<evidence type="ECO:0000256" key="4">
    <source>
        <dbReference type="ARBA" id="ARBA00022490"/>
    </source>
</evidence>
<evidence type="ECO:0000256" key="9">
    <source>
        <dbReference type="ARBA" id="ARBA00023146"/>
    </source>
</evidence>
<dbReference type="Pfam" id="PF09334">
    <property type="entry name" value="tRNA-synt_1g"/>
    <property type="match status" value="1"/>
</dbReference>
<dbReference type="InterPro" id="IPR014758">
    <property type="entry name" value="Met-tRNA_synth"/>
</dbReference>
<comment type="caution">
    <text evidence="16">The sequence shown here is derived from an EMBL/GenBank/DDBJ whole genome shotgun (WGS) entry which is preliminary data.</text>
</comment>
<sequence>MPETVPETSQPPVLPEPGKRNVLVTSALPYVNNVPHLGNIIGSVLSGDVFARYCRGRGVRTLYIGGTDEYGTTTETKALVEGCTPQQLCDKYHTVHAEIYRWFNISFDIFGRTTTKLQTEITQAIFLKLQKNGFLEERMTTQLYCEQHHSFLADRLVEGECPNCGYKDARGDQCDLCGSLLDPLQLKNPRCKIDGSSPVTRDTNHIFLKLNKLQPEIETFFNESTAKSAWSANGKHITAAWLKEGLQPRSITRDMRWGTEVPLPGYEEKVIYSWFDACIGYVSITANYTDQWEKWWRNPEEVQLHQFLGKDNVVFHSVIFPGTQIGTKEPWTKLHHLSTTDYLTYEGGKFSKSRGVGVFGDSARKTGVPADVWRYYLVSHRPESGDSEFTWEAFISSNNNLLLNNLGNFVSRVVKFVNSRHYNSIVPDWKEYSQDSFIAWETEVNGLIAQYIHELDAVKLRPALATALNISQLGNAFLQANKLDSKLAENEPAKCAAVIGRAINLVHLLGSLIDPFMPDTAGAINKQLRVDPLPILDHWGADSISHGHEIGKAQHLFSRISPEKAEEWRRLFGGKEASQEKTGDAAPKGRKGGKGNRSKSGGKASGGGRPAERESSVAPAPVSAVDDDKQDSKLPVGNGAEKDSSLHAALLAALETALPAALQAALPAALEAALAASAGVPKAHEGEEKEEAKMKDLVASDKAEAASEE</sequence>
<name>A0AAE1CHY5_9PEZI</name>
<dbReference type="SUPFAM" id="SSF57770">
    <property type="entry name" value="Methionyl-tRNA synthetase (MetRS), Zn-domain"/>
    <property type="match status" value="1"/>
</dbReference>
<feature type="region of interest" description="Disordered" evidence="13">
    <location>
        <begin position="675"/>
        <end position="709"/>
    </location>
</feature>
<dbReference type="Gene3D" id="1.10.730.10">
    <property type="entry name" value="Isoleucyl-tRNA Synthetase, Domain 1"/>
    <property type="match status" value="1"/>
</dbReference>
<evidence type="ECO:0000256" key="11">
    <source>
        <dbReference type="ARBA" id="ARBA00047364"/>
    </source>
</evidence>
<dbReference type="InterPro" id="IPR029038">
    <property type="entry name" value="MetRS_Zn"/>
</dbReference>
<evidence type="ECO:0000256" key="3">
    <source>
        <dbReference type="ARBA" id="ARBA00012838"/>
    </source>
</evidence>
<evidence type="ECO:0000313" key="17">
    <source>
        <dbReference type="Proteomes" id="UP001270362"/>
    </source>
</evidence>
<feature type="domain" description="Methionyl/Leucyl tRNA synthetase" evidence="14">
    <location>
        <begin position="22"/>
        <end position="413"/>
    </location>
</feature>
<reference evidence="16" key="1">
    <citation type="journal article" date="2023" name="Mol. Phylogenet. Evol.">
        <title>Genome-scale phylogeny and comparative genomics of the fungal order Sordariales.</title>
        <authorList>
            <person name="Hensen N."/>
            <person name="Bonometti L."/>
            <person name="Westerberg I."/>
            <person name="Brannstrom I.O."/>
            <person name="Guillou S."/>
            <person name="Cros-Aarteil S."/>
            <person name="Calhoun S."/>
            <person name="Haridas S."/>
            <person name="Kuo A."/>
            <person name="Mondo S."/>
            <person name="Pangilinan J."/>
            <person name="Riley R."/>
            <person name="LaButti K."/>
            <person name="Andreopoulos B."/>
            <person name="Lipzen A."/>
            <person name="Chen C."/>
            <person name="Yan M."/>
            <person name="Daum C."/>
            <person name="Ng V."/>
            <person name="Clum A."/>
            <person name="Steindorff A."/>
            <person name="Ohm R.A."/>
            <person name="Martin F."/>
            <person name="Silar P."/>
            <person name="Natvig D.O."/>
            <person name="Lalanne C."/>
            <person name="Gautier V."/>
            <person name="Ament-Velasquez S.L."/>
            <person name="Kruys A."/>
            <person name="Hutchinson M.I."/>
            <person name="Powell A.J."/>
            <person name="Barry K."/>
            <person name="Miller A.N."/>
            <person name="Grigoriev I.V."/>
            <person name="Debuchy R."/>
            <person name="Gladieux P."/>
            <person name="Hiltunen Thoren M."/>
            <person name="Johannesson H."/>
        </authorList>
    </citation>
    <scope>NUCLEOTIDE SEQUENCE</scope>
    <source>
        <strain evidence="16">CBS 314.62</strain>
    </source>
</reference>
<dbReference type="GO" id="GO:0005524">
    <property type="term" value="F:ATP binding"/>
    <property type="evidence" value="ECO:0007669"/>
    <property type="project" value="UniProtKB-KW"/>
</dbReference>
<evidence type="ECO:0000256" key="7">
    <source>
        <dbReference type="ARBA" id="ARBA00022840"/>
    </source>
</evidence>
<comment type="similarity">
    <text evidence="2 12">Belongs to the class-I aminoacyl-tRNA synthetase family.</text>
</comment>
<evidence type="ECO:0000256" key="8">
    <source>
        <dbReference type="ARBA" id="ARBA00022917"/>
    </source>
</evidence>
<dbReference type="GO" id="GO:0017101">
    <property type="term" value="C:aminoacyl-tRNA synthetase multienzyme complex"/>
    <property type="evidence" value="ECO:0007669"/>
    <property type="project" value="TreeGrafter"/>
</dbReference>
<feature type="domain" description="Methionyl-tRNA synthetase anticodon-binding" evidence="15">
    <location>
        <begin position="440"/>
        <end position="576"/>
    </location>
</feature>
<dbReference type="NCBIfam" id="TIGR00398">
    <property type="entry name" value="metG"/>
    <property type="match status" value="1"/>
</dbReference>
<dbReference type="PANTHER" id="PTHR45765:SF1">
    <property type="entry name" value="METHIONINE--TRNA LIGASE, CYTOPLASMIC"/>
    <property type="match status" value="1"/>
</dbReference>
<keyword evidence="5 12" id="KW-0436">Ligase</keyword>
<evidence type="ECO:0000256" key="2">
    <source>
        <dbReference type="ARBA" id="ARBA00005594"/>
    </source>
</evidence>
<dbReference type="InterPro" id="IPR014729">
    <property type="entry name" value="Rossmann-like_a/b/a_fold"/>
</dbReference>
<dbReference type="Pfam" id="PF19303">
    <property type="entry name" value="Anticodon_3"/>
    <property type="match status" value="1"/>
</dbReference>
<keyword evidence="9 12" id="KW-0030">Aminoacyl-tRNA synthetase</keyword>
<comment type="subcellular location">
    <subcellularLocation>
        <location evidence="1">Cytoplasm</location>
    </subcellularLocation>
</comment>
<keyword evidence="8 12" id="KW-0648">Protein biosynthesis</keyword>
<dbReference type="Gene3D" id="3.40.50.620">
    <property type="entry name" value="HUPs"/>
    <property type="match status" value="1"/>
</dbReference>
<accession>A0AAE1CHY5</accession>
<keyword evidence="6 12" id="KW-0547">Nucleotide-binding</keyword>
<reference evidence="16" key="2">
    <citation type="submission" date="2023-06" db="EMBL/GenBank/DDBJ databases">
        <authorList>
            <consortium name="Lawrence Berkeley National Laboratory"/>
            <person name="Haridas S."/>
            <person name="Hensen N."/>
            <person name="Bonometti L."/>
            <person name="Westerberg I."/>
            <person name="Brannstrom I.O."/>
            <person name="Guillou S."/>
            <person name="Cros-Aarteil S."/>
            <person name="Calhoun S."/>
            <person name="Kuo A."/>
            <person name="Mondo S."/>
            <person name="Pangilinan J."/>
            <person name="Riley R."/>
            <person name="Labutti K."/>
            <person name="Andreopoulos B."/>
            <person name="Lipzen A."/>
            <person name="Chen C."/>
            <person name="Yanf M."/>
            <person name="Daum C."/>
            <person name="Ng V."/>
            <person name="Clum A."/>
            <person name="Steindorff A."/>
            <person name="Ohm R."/>
            <person name="Martin F."/>
            <person name="Silar P."/>
            <person name="Natvig D."/>
            <person name="Lalanne C."/>
            <person name="Gautier V."/>
            <person name="Ament-Velasquez S.L."/>
            <person name="Kruys A."/>
            <person name="Hutchinson M.I."/>
            <person name="Powell A.J."/>
            <person name="Barry K."/>
            <person name="Miller A.N."/>
            <person name="Grigoriev I.V."/>
            <person name="Debuchy R."/>
            <person name="Gladieux P."/>
            <person name="Thoren M.H."/>
            <person name="Johannesson H."/>
        </authorList>
    </citation>
    <scope>NUCLEOTIDE SEQUENCE</scope>
    <source>
        <strain evidence="16">CBS 314.62</strain>
    </source>
</reference>
<dbReference type="PRINTS" id="PR01041">
    <property type="entry name" value="TRNASYNTHMET"/>
</dbReference>
<keyword evidence="17" id="KW-1185">Reference proteome</keyword>
<dbReference type="InterPro" id="IPR009080">
    <property type="entry name" value="tRNAsynth_Ia_anticodon-bd"/>
</dbReference>
<feature type="region of interest" description="Disordered" evidence="13">
    <location>
        <begin position="573"/>
        <end position="642"/>
    </location>
</feature>